<dbReference type="EMBL" id="PGCJ01001131">
    <property type="protein sequence ID" value="PLW08974.1"/>
    <property type="molecule type" value="Genomic_DNA"/>
</dbReference>
<proteinExistence type="predicted"/>
<reference evidence="3 4" key="1">
    <citation type="submission" date="2017-11" db="EMBL/GenBank/DDBJ databases">
        <title>De novo assembly and phasing of dikaryotic genomes from two isolates of Puccinia coronata f. sp. avenae, the causal agent of oat crown rust.</title>
        <authorList>
            <person name="Miller M.E."/>
            <person name="Zhang Y."/>
            <person name="Omidvar V."/>
            <person name="Sperschneider J."/>
            <person name="Schwessinger B."/>
            <person name="Raley C."/>
            <person name="Palmer J.M."/>
            <person name="Garnica D."/>
            <person name="Upadhyaya N."/>
            <person name="Rathjen J."/>
            <person name="Taylor J.M."/>
            <person name="Park R.F."/>
            <person name="Dodds P.N."/>
            <person name="Hirsch C.D."/>
            <person name="Kianian S.F."/>
            <person name="Figueroa M."/>
        </authorList>
    </citation>
    <scope>NUCLEOTIDE SEQUENCE [LARGE SCALE GENOMIC DNA]</scope>
    <source>
        <strain evidence="1">12NC29</strain>
        <strain evidence="2">12SD80</strain>
    </source>
</reference>
<comment type="caution">
    <text evidence="2">The sequence shown here is derived from an EMBL/GenBank/DDBJ whole genome shotgun (WGS) entry which is preliminary data.</text>
</comment>
<sequence length="107" mass="12121">MASNDTTAVSSNTNFVFLPSDSSLMRLFSAFRSFVPIYQVASSSGHQVPPSKRKQYQVDIKTTFPLNSRHPHLHPLVTNLFMTTHRVDCFKQKDTSRSKDFIVQANS</sequence>
<dbReference type="EMBL" id="PGCI01000076">
    <property type="protein sequence ID" value="PLW42683.1"/>
    <property type="molecule type" value="Genomic_DNA"/>
</dbReference>
<dbReference type="Proteomes" id="UP000235392">
    <property type="component" value="Unassembled WGS sequence"/>
</dbReference>
<name>A0A2N5UY61_9BASI</name>
<dbReference type="AlphaFoldDB" id="A0A2N5UY61"/>
<accession>A0A2N5UY61</accession>
<organism evidence="2 4">
    <name type="scientific">Puccinia coronata f. sp. avenae</name>
    <dbReference type="NCBI Taxonomy" id="200324"/>
    <lineage>
        <taxon>Eukaryota</taxon>
        <taxon>Fungi</taxon>
        <taxon>Dikarya</taxon>
        <taxon>Basidiomycota</taxon>
        <taxon>Pucciniomycotina</taxon>
        <taxon>Pucciniomycetes</taxon>
        <taxon>Pucciniales</taxon>
        <taxon>Pucciniaceae</taxon>
        <taxon>Puccinia</taxon>
    </lineage>
</organism>
<dbReference type="Proteomes" id="UP000235388">
    <property type="component" value="Unassembled WGS sequence"/>
</dbReference>
<gene>
    <name evidence="1" type="ORF">PCANC_27002</name>
    <name evidence="2" type="ORF">PCASD_08488</name>
</gene>
<keyword evidence="3" id="KW-1185">Reference proteome</keyword>
<evidence type="ECO:0000313" key="4">
    <source>
        <dbReference type="Proteomes" id="UP000235392"/>
    </source>
</evidence>
<evidence type="ECO:0000313" key="3">
    <source>
        <dbReference type="Proteomes" id="UP000235388"/>
    </source>
</evidence>
<protein>
    <submittedName>
        <fullName evidence="2">Uncharacterized protein</fullName>
    </submittedName>
</protein>
<evidence type="ECO:0000313" key="1">
    <source>
        <dbReference type="EMBL" id="PLW08974.1"/>
    </source>
</evidence>
<evidence type="ECO:0000313" key="2">
    <source>
        <dbReference type="EMBL" id="PLW42683.1"/>
    </source>
</evidence>